<dbReference type="EMBL" id="ASPP01045994">
    <property type="protein sequence ID" value="ETN98700.1"/>
    <property type="molecule type" value="Genomic_DNA"/>
</dbReference>
<dbReference type="Proteomes" id="UP000023152">
    <property type="component" value="Unassembled WGS sequence"/>
</dbReference>
<organism evidence="1 2">
    <name type="scientific">Reticulomyxa filosa</name>
    <dbReference type="NCBI Taxonomy" id="46433"/>
    <lineage>
        <taxon>Eukaryota</taxon>
        <taxon>Sar</taxon>
        <taxon>Rhizaria</taxon>
        <taxon>Retaria</taxon>
        <taxon>Foraminifera</taxon>
        <taxon>Monothalamids</taxon>
        <taxon>Reticulomyxidae</taxon>
        <taxon>Reticulomyxa</taxon>
    </lineage>
</organism>
<comment type="caution">
    <text evidence="1">The sequence shown here is derived from an EMBL/GenBank/DDBJ whole genome shotgun (WGS) entry which is preliminary data.</text>
</comment>
<evidence type="ECO:0000313" key="2">
    <source>
        <dbReference type="Proteomes" id="UP000023152"/>
    </source>
</evidence>
<accession>X6LBE2</accession>
<proteinExistence type="predicted"/>
<name>X6LBE2_RETFI</name>
<gene>
    <name evidence="1" type="ORF">RFI_38792</name>
</gene>
<keyword evidence="2" id="KW-1185">Reference proteome</keyword>
<sequence length="119" mass="14307">GPRIKKKDCKVFIFVYYIFFVVFEMRGIGKICGEKYNGKKWVGKENEWKRRGKILFKKMNKKGKKILFKKMNEKGGKKILFKKMEQKGGETFYLRKRTEKGGNILFKKMEKGKTFYLRK</sequence>
<dbReference type="AlphaFoldDB" id="X6LBE2"/>
<feature type="non-terminal residue" evidence="1">
    <location>
        <position position="1"/>
    </location>
</feature>
<reference evidence="1 2" key="1">
    <citation type="journal article" date="2013" name="Curr. Biol.">
        <title>The Genome of the Foraminiferan Reticulomyxa filosa.</title>
        <authorList>
            <person name="Glockner G."/>
            <person name="Hulsmann N."/>
            <person name="Schleicher M."/>
            <person name="Noegel A.A."/>
            <person name="Eichinger L."/>
            <person name="Gallinger C."/>
            <person name="Pawlowski J."/>
            <person name="Sierra R."/>
            <person name="Euteneuer U."/>
            <person name="Pillet L."/>
            <person name="Moustafa A."/>
            <person name="Platzer M."/>
            <person name="Groth M."/>
            <person name="Szafranski K."/>
            <person name="Schliwa M."/>
        </authorList>
    </citation>
    <scope>NUCLEOTIDE SEQUENCE [LARGE SCALE GENOMIC DNA]</scope>
</reference>
<protein>
    <submittedName>
        <fullName evidence="1">Uncharacterized protein</fullName>
    </submittedName>
</protein>
<evidence type="ECO:0000313" key="1">
    <source>
        <dbReference type="EMBL" id="ETN98700.1"/>
    </source>
</evidence>